<evidence type="ECO:0000256" key="1">
    <source>
        <dbReference type="SAM" id="Phobius"/>
    </source>
</evidence>
<dbReference type="PANTHER" id="PTHR34351:SF2">
    <property type="entry name" value="DUF58 DOMAIN-CONTAINING PROTEIN"/>
    <property type="match status" value="1"/>
</dbReference>
<organism evidence="3 4">
    <name type="scientific">Bacillus safensis</name>
    <dbReference type="NCBI Taxonomy" id="561879"/>
    <lineage>
        <taxon>Bacteria</taxon>
        <taxon>Bacillati</taxon>
        <taxon>Bacillota</taxon>
        <taxon>Bacilli</taxon>
        <taxon>Bacillales</taxon>
        <taxon>Bacillaceae</taxon>
        <taxon>Bacillus</taxon>
    </lineage>
</organism>
<dbReference type="AlphaFoldDB" id="A0A1L6ZIL5"/>
<evidence type="ECO:0000313" key="4">
    <source>
        <dbReference type="Proteomes" id="UP000185426"/>
    </source>
</evidence>
<evidence type="ECO:0000259" key="2">
    <source>
        <dbReference type="Pfam" id="PF01882"/>
    </source>
</evidence>
<dbReference type="Pfam" id="PF01882">
    <property type="entry name" value="DUF58"/>
    <property type="match status" value="1"/>
</dbReference>
<evidence type="ECO:0000313" key="3">
    <source>
        <dbReference type="EMBL" id="APT46312.1"/>
    </source>
</evidence>
<name>A0A1L6ZIL5_BACIA</name>
<dbReference type="Proteomes" id="UP000185426">
    <property type="component" value="Chromosome"/>
</dbReference>
<dbReference type="EMBL" id="CP015607">
    <property type="protein sequence ID" value="APT46312.1"/>
    <property type="molecule type" value="Genomic_DNA"/>
</dbReference>
<dbReference type="InterPro" id="IPR002881">
    <property type="entry name" value="DUF58"/>
</dbReference>
<accession>A0A1L6ZIL5</accession>
<reference evidence="3 4" key="1">
    <citation type="submission" date="2016-05" db="EMBL/GenBank/DDBJ databases">
        <title>Complete Genome and Methylome Analysis of Psychrotrophic Bacterial Isolates from Antarctic Lake Untersee.</title>
        <authorList>
            <person name="Fomenkov A."/>
            <person name="Akimov V.N."/>
            <person name="Vasilyeva L.V."/>
            <person name="Andersen D."/>
            <person name="Vincze T."/>
            <person name="Roberts R.J."/>
        </authorList>
    </citation>
    <scope>NUCLEOTIDE SEQUENCE [LARGE SCALE GENOMIC DNA]</scope>
    <source>
        <strain evidence="3 4">U14-5</strain>
    </source>
</reference>
<keyword evidence="1" id="KW-1133">Transmembrane helix</keyword>
<sequence>MKSRHRVAISLWLRVMMLIILTAAAFCYAMFQGGFVSWFLFYAFLPYALYALLFALVPLRATAKRTIQQTRLKAGDVLSVDLEIKRTHPFPYVYVMIEDAPPDTFHLQEQIEMKQILFPWFRKTWRFSYQLNDVMRGEHHLTAVRIKTGDMFGFVEKEIIIPLEKKMLVYPKVLDIPVEPAESVSENGGKAVHSWFNEPTHVTTGVREYQQGDRFAWVDWKTTARRGQLMTKEFEQNQAKDLVVFADFTDQAVFETVVSIAASVLQTAVKKGMPSGLVPLGDQHAFRVDQGELHLQDMLYYLTRVQHQPSRALEYKPLAASEYQHSGKYVVTGQLQEELAASLFGNRNRKNITVLLVKKAVDHLTTKEKQLVDRLKASGIRITLLFEDRLHERTVR</sequence>
<feature type="domain" description="DUF58" evidence="2">
    <location>
        <begin position="206"/>
        <end position="359"/>
    </location>
</feature>
<feature type="transmembrane region" description="Helical" evidence="1">
    <location>
        <begin position="37"/>
        <end position="59"/>
    </location>
</feature>
<dbReference type="PANTHER" id="PTHR34351">
    <property type="entry name" value="SLR1927 PROTEIN-RELATED"/>
    <property type="match status" value="1"/>
</dbReference>
<keyword evidence="1" id="KW-0472">Membrane</keyword>
<feature type="transmembrane region" description="Helical" evidence="1">
    <location>
        <begin position="12"/>
        <end position="31"/>
    </location>
</feature>
<protein>
    <recommendedName>
        <fullName evidence="2">DUF58 domain-containing protein</fullName>
    </recommendedName>
</protein>
<keyword evidence="1" id="KW-0812">Transmembrane</keyword>
<gene>
    <name evidence="3" type="ORF">BSA145_10775</name>
</gene>
<proteinExistence type="predicted"/>